<comment type="caution">
    <text evidence="3">The sequence shown here is derived from an EMBL/GenBank/DDBJ whole genome shotgun (WGS) entry which is preliminary data.</text>
</comment>
<feature type="domain" description="Activator of Hsp90 ATPase homologue 1/2-like C-terminal" evidence="2">
    <location>
        <begin position="29"/>
        <end position="138"/>
    </location>
</feature>
<accession>A0ABS8B2V0</accession>
<dbReference type="InterPro" id="IPR013538">
    <property type="entry name" value="ASHA1/2-like_C"/>
</dbReference>
<dbReference type="InterPro" id="IPR023393">
    <property type="entry name" value="START-like_dom_sf"/>
</dbReference>
<keyword evidence="4" id="KW-1185">Reference proteome</keyword>
<organism evidence="3 4">
    <name type="scientific">Streptomyces antimicrobicus</name>
    <dbReference type="NCBI Taxonomy" id="2883108"/>
    <lineage>
        <taxon>Bacteria</taxon>
        <taxon>Bacillati</taxon>
        <taxon>Actinomycetota</taxon>
        <taxon>Actinomycetes</taxon>
        <taxon>Kitasatosporales</taxon>
        <taxon>Streptomycetaceae</taxon>
        <taxon>Streptomyces</taxon>
    </lineage>
</organism>
<dbReference type="Proteomes" id="UP001199054">
    <property type="component" value="Unassembled WGS sequence"/>
</dbReference>
<dbReference type="EMBL" id="JAJAUY010000014">
    <property type="protein sequence ID" value="MCB5178945.1"/>
    <property type="molecule type" value="Genomic_DNA"/>
</dbReference>
<proteinExistence type="inferred from homology"/>
<dbReference type="RefSeq" id="WP_226725766.1">
    <property type="nucleotide sequence ID" value="NZ_JAJAUY010000014.1"/>
</dbReference>
<sequence length="143" mass="16391">MPTPQGTSERRDGDRYMLHFEPHLPFAYETVWPALTTPEGLRTWLADAQVLERRLGGAVTLRWIDEETTATGHVTAWDVERIAEYTVDDHDRIRFHLEPLGTDSTLVRFTDDRHGSDSDCAHCLEVWQARFDRLEAVLAESAV</sequence>
<reference evidence="3 4" key="1">
    <citation type="submission" date="2021-10" db="EMBL/GenBank/DDBJ databases">
        <title>Streptomyces sp. strain SMC 277, a novel streptomycete isolated from soil.</title>
        <authorList>
            <person name="Chanama M."/>
        </authorList>
    </citation>
    <scope>NUCLEOTIDE SEQUENCE [LARGE SCALE GENOMIC DNA]</scope>
    <source>
        <strain evidence="3 4">SMC 277</strain>
    </source>
</reference>
<evidence type="ECO:0000313" key="3">
    <source>
        <dbReference type="EMBL" id="MCB5178945.1"/>
    </source>
</evidence>
<dbReference type="SUPFAM" id="SSF55961">
    <property type="entry name" value="Bet v1-like"/>
    <property type="match status" value="1"/>
</dbReference>
<evidence type="ECO:0000313" key="4">
    <source>
        <dbReference type="Proteomes" id="UP001199054"/>
    </source>
</evidence>
<gene>
    <name evidence="3" type="ORF">LG632_06040</name>
</gene>
<dbReference type="Gene3D" id="3.30.530.20">
    <property type="match status" value="1"/>
</dbReference>
<dbReference type="Pfam" id="PF08327">
    <property type="entry name" value="AHSA1"/>
    <property type="match status" value="1"/>
</dbReference>
<protein>
    <submittedName>
        <fullName evidence="3">SRPBCC domain-containing protein</fullName>
    </submittedName>
</protein>
<evidence type="ECO:0000259" key="2">
    <source>
        <dbReference type="Pfam" id="PF08327"/>
    </source>
</evidence>
<comment type="similarity">
    <text evidence="1">Belongs to the AHA1 family.</text>
</comment>
<name>A0ABS8B2V0_9ACTN</name>
<evidence type="ECO:0000256" key="1">
    <source>
        <dbReference type="ARBA" id="ARBA00006817"/>
    </source>
</evidence>